<dbReference type="EMBL" id="KN835151">
    <property type="protein sequence ID" value="KIK47071.1"/>
    <property type="molecule type" value="Genomic_DNA"/>
</dbReference>
<evidence type="ECO:0000256" key="5">
    <source>
        <dbReference type="ARBA" id="ARBA00022729"/>
    </source>
</evidence>
<keyword evidence="8 9" id="KW-0472">Membrane</keyword>
<feature type="transmembrane region" description="Helical" evidence="9">
    <location>
        <begin position="249"/>
        <end position="269"/>
    </location>
</feature>
<keyword evidence="6" id="KW-0256">Endoplasmic reticulum</keyword>
<comment type="function">
    <text evidence="1">Subunit of the oligosaccharyl transferase (OST) complex that catalyzes the initial transfer of a defined glycan (Glc(3)Man(9)GlcNAc(2) in eukaryotes) from the lipid carrier dolichol-pyrophosphate to an asparagine residue within an Asn-X-Ser/Thr consensus motif in nascent polypeptide chains, the first step in protein N-glycosylation. N-glycosylation occurs cotranslationally and the complex associates with the Sec61 complex at the channel-forming translocon complex that mediates protein translocation across the endoplasmic reticulum (ER). All subunits are required for a maximal enzyme activity.</text>
</comment>
<evidence type="ECO:0000256" key="8">
    <source>
        <dbReference type="ARBA" id="ARBA00023136"/>
    </source>
</evidence>
<dbReference type="PANTHER" id="PTHR12692">
    <property type="entry name" value="DOLICHYL-DIPHOSPHOOLIGOSACCHARIDE--PROTEIN GLYCOSYLTRANSFERASE-RELATED"/>
    <property type="match status" value="1"/>
</dbReference>
<evidence type="ECO:0000256" key="3">
    <source>
        <dbReference type="ARBA" id="ARBA00009561"/>
    </source>
</evidence>
<dbReference type="AlphaFoldDB" id="A0A0D0AZE4"/>
<proteinExistence type="inferred from homology"/>
<organism evidence="11 12">
    <name type="scientific">Suillus luteus UH-Slu-Lm8-n1</name>
    <dbReference type="NCBI Taxonomy" id="930992"/>
    <lineage>
        <taxon>Eukaryota</taxon>
        <taxon>Fungi</taxon>
        <taxon>Dikarya</taxon>
        <taxon>Basidiomycota</taxon>
        <taxon>Agaricomycotina</taxon>
        <taxon>Agaricomycetes</taxon>
        <taxon>Agaricomycetidae</taxon>
        <taxon>Boletales</taxon>
        <taxon>Suillineae</taxon>
        <taxon>Suillaceae</taxon>
        <taxon>Suillus</taxon>
    </lineage>
</organism>
<dbReference type="Gene3D" id="3.40.30.10">
    <property type="entry name" value="Glutaredoxin"/>
    <property type="match status" value="1"/>
</dbReference>
<name>A0A0D0AZE4_9AGAM</name>
<gene>
    <name evidence="11" type="ORF">CY34DRAFT_799765</name>
</gene>
<dbReference type="OrthoDB" id="67566at2759"/>
<evidence type="ECO:0000256" key="10">
    <source>
        <dbReference type="SAM" id="SignalP"/>
    </source>
</evidence>
<keyword evidence="4 9" id="KW-0812">Transmembrane</keyword>
<feature type="chain" id="PRO_5002224337" description="Oligosaccharyl transferase subunit OST3/OST6 family" evidence="10">
    <location>
        <begin position="17"/>
        <end position="312"/>
    </location>
</feature>
<dbReference type="Pfam" id="PF04756">
    <property type="entry name" value="OST3_OST6"/>
    <property type="match status" value="1"/>
</dbReference>
<evidence type="ECO:0000313" key="12">
    <source>
        <dbReference type="Proteomes" id="UP000054485"/>
    </source>
</evidence>
<comment type="subcellular location">
    <subcellularLocation>
        <location evidence="2">Endoplasmic reticulum membrane</location>
        <topology evidence="2">Multi-pass membrane protein</topology>
    </subcellularLocation>
</comment>
<evidence type="ECO:0000256" key="7">
    <source>
        <dbReference type="ARBA" id="ARBA00022989"/>
    </source>
</evidence>
<feature type="transmembrane region" description="Helical" evidence="9">
    <location>
        <begin position="199"/>
        <end position="219"/>
    </location>
</feature>
<evidence type="ECO:0000256" key="1">
    <source>
        <dbReference type="ARBA" id="ARBA00002791"/>
    </source>
</evidence>
<dbReference type="HOGENOM" id="CLU_052855_1_2_1"/>
<evidence type="ECO:0000256" key="4">
    <source>
        <dbReference type="ARBA" id="ARBA00022692"/>
    </source>
</evidence>
<reference evidence="12" key="2">
    <citation type="submission" date="2015-01" db="EMBL/GenBank/DDBJ databases">
        <title>Evolutionary Origins and Diversification of the Mycorrhizal Mutualists.</title>
        <authorList>
            <consortium name="DOE Joint Genome Institute"/>
            <consortium name="Mycorrhizal Genomics Consortium"/>
            <person name="Kohler A."/>
            <person name="Kuo A."/>
            <person name="Nagy L.G."/>
            <person name="Floudas D."/>
            <person name="Copeland A."/>
            <person name="Barry K.W."/>
            <person name="Cichocki N."/>
            <person name="Veneault-Fourrey C."/>
            <person name="LaButti K."/>
            <person name="Lindquist E.A."/>
            <person name="Lipzen A."/>
            <person name="Lundell T."/>
            <person name="Morin E."/>
            <person name="Murat C."/>
            <person name="Riley R."/>
            <person name="Ohm R."/>
            <person name="Sun H."/>
            <person name="Tunlid A."/>
            <person name="Henrissat B."/>
            <person name="Grigoriev I.V."/>
            <person name="Hibbett D.S."/>
            <person name="Martin F."/>
        </authorList>
    </citation>
    <scope>NUCLEOTIDE SEQUENCE [LARGE SCALE GENOMIC DNA]</scope>
    <source>
        <strain evidence="12">UH-Slu-Lm8-n1</strain>
    </source>
</reference>
<dbReference type="GO" id="GO:0018279">
    <property type="term" value="P:protein N-linked glycosylation via asparagine"/>
    <property type="evidence" value="ECO:0007669"/>
    <property type="project" value="TreeGrafter"/>
</dbReference>
<sequence length="312" mass="34526">MLWPLLALSLLPLSLAAKKSAHEQLVDLAAAGNGLIQLNEQTYDLLASPKRDWSAAVHFTALNPQRRCAPCKEFEPSFTAVAKAWANAPKEHRDKHFFATLDFDDGHAVFQKLGMASAPGVHVYPPTEGPNASAKKAPFKYDFQHGFEAGPLAEQLSVHTPIPIPYKAPFDWARAGSIASLIPIITLIFRFIKPALQNRWVWAAGTIATSLVMTSGYMFTRIRGAPYSGPNGAWIAQGYQNQYGQEVQVIAMVYGILAGSFLMLILVTPRQLSPTRQRTQVYLWTAVNFLVFSILVSLFRVKNPGYPFKLIL</sequence>
<dbReference type="STRING" id="930992.A0A0D0AZE4"/>
<dbReference type="InterPro" id="IPR036249">
    <property type="entry name" value="Thioredoxin-like_sf"/>
</dbReference>
<dbReference type="InParanoid" id="A0A0D0AZE4"/>
<feature type="transmembrane region" description="Helical" evidence="9">
    <location>
        <begin position="281"/>
        <end position="299"/>
    </location>
</feature>
<keyword evidence="7 9" id="KW-1133">Transmembrane helix</keyword>
<keyword evidence="12" id="KW-1185">Reference proteome</keyword>
<feature type="signal peptide" evidence="10">
    <location>
        <begin position="1"/>
        <end position="16"/>
    </location>
</feature>
<comment type="similarity">
    <text evidence="3">Belongs to the OST3/OST6 family.</text>
</comment>
<reference evidence="11 12" key="1">
    <citation type="submission" date="2014-04" db="EMBL/GenBank/DDBJ databases">
        <authorList>
            <consortium name="DOE Joint Genome Institute"/>
            <person name="Kuo A."/>
            <person name="Ruytinx J."/>
            <person name="Rineau F."/>
            <person name="Colpaert J."/>
            <person name="Kohler A."/>
            <person name="Nagy L.G."/>
            <person name="Floudas D."/>
            <person name="Copeland A."/>
            <person name="Barry K.W."/>
            <person name="Cichocki N."/>
            <person name="Veneault-Fourrey C."/>
            <person name="LaButti K."/>
            <person name="Lindquist E.A."/>
            <person name="Lipzen A."/>
            <person name="Lundell T."/>
            <person name="Morin E."/>
            <person name="Murat C."/>
            <person name="Sun H."/>
            <person name="Tunlid A."/>
            <person name="Henrissat B."/>
            <person name="Grigoriev I.V."/>
            <person name="Hibbett D.S."/>
            <person name="Martin F."/>
            <person name="Nordberg H.P."/>
            <person name="Cantor M.N."/>
            <person name="Hua S.X."/>
        </authorList>
    </citation>
    <scope>NUCLEOTIDE SEQUENCE [LARGE SCALE GENOMIC DNA]</scope>
    <source>
        <strain evidence="11 12">UH-Slu-Lm8-n1</strain>
    </source>
</reference>
<evidence type="ECO:0000256" key="2">
    <source>
        <dbReference type="ARBA" id="ARBA00004477"/>
    </source>
</evidence>
<accession>A0A0D0AZE4</accession>
<dbReference type="PANTHER" id="PTHR12692:SF0">
    <property type="entry name" value="GH11935P"/>
    <property type="match status" value="1"/>
</dbReference>
<feature type="transmembrane region" description="Helical" evidence="9">
    <location>
        <begin position="172"/>
        <end position="192"/>
    </location>
</feature>
<dbReference type="InterPro" id="IPR021149">
    <property type="entry name" value="OligosaccharylTrfase_OST3/OST6"/>
</dbReference>
<evidence type="ECO:0000256" key="9">
    <source>
        <dbReference type="SAM" id="Phobius"/>
    </source>
</evidence>
<evidence type="ECO:0000256" key="6">
    <source>
        <dbReference type="ARBA" id="ARBA00022824"/>
    </source>
</evidence>
<keyword evidence="5 10" id="KW-0732">Signal</keyword>
<dbReference type="Proteomes" id="UP000054485">
    <property type="component" value="Unassembled WGS sequence"/>
</dbReference>
<evidence type="ECO:0000313" key="11">
    <source>
        <dbReference type="EMBL" id="KIK47071.1"/>
    </source>
</evidence>
<dbReference type="FunCoup" id="A0A0D0AZE4">
    <property type="interactions" value="233"/>
</dbReference>
<dbReference type="GO" id="GO:0008250">
    <property type="term" value="C:oligosaccharyltransferase complex"/>
    <property type="evidence" value="ECO:0007669"/>
    <property type="project" value="TreeGrafter"/>
</dbReference>
<evidence type="ECO:0008006" key="13">
    <source>
        <dbReference type="Google" id="ProtNLM"/>
    </source>
</evidence>
<protein>
    <recommendedName>
        <fullName evidence="13">Oligosaccharyl transferase subunit OST3/OST6 family</fullName>
    </recommendedName>
</protein>
<dbReference type="SUPFAM" id="SSF52833">
    <property type="entry name" value="Thioredoxin-like"/>
    <property type="match status" value="1"/>
</dbReference>